<feature type="transmembrane region" description="Helical" evidence="2">
    <location>
        <begin position="93"/>
        <end position="119"/>
    </location>
</feature>
<accession>A0A4D6GWA3</accession>
<feature type="region of interest" description="Disordered" evidence="1">
    <location>
        <begin position="1"/>
        <end position="80"/>
    </location>
</feature>
<dbReference type="Proteomes" id="UP000296216">
    <property type="component" value="Chromosome"/>
</dbReference>
<evidence type="ECO:0000313" key="6">
    <source>
        <dbReference type="Proteomes" id="UP000323075"/>
    </source>
</evidence>
<keyword evidence="2" id="KW-0472">Membrane</keyword>
<keyword evidence="2" id="KW-0812">Transmembrane</keyword>
<evidence type="ECO:0000256" key="2">
    <source>
        <dbReference type="SAM" id="Phobius"/>
    </source>
</evidence>
<reference evidence="4 6" key="2">
    <citation type="submission" date="2019-07" db="EMBL/GenBank/DDBJ databases">
        <title>Genomic Encyclopedia of Archaeal and Bacterial Type Strains, Phase II (KMG-II): from individual species to whole genera.</title>
        <authorList>
            <person name="Goeker M."/>
        </authorList>
    </citation>
    <scope>NUCLEOTIDE SEQUENCE [LARGE SCALE GENOMIC DNA]</scope>
    <source>
        <strain evidence="4 6">DSM 3754</strain>
    </source>
</reference>
<evidence type="ECO:0000313" key="5">
    <source>
        <dbReference type="Proteomes" id="UP000296216"/>
    </source>
</evidence>
<gene>
    <name evidence="4" type="ORF">APQ99_01142</name>
    <name evidence="3" type="ORF">HBSAL_03615</name>
</gene>
<name>A0A4D6GWA3_HALS9</name>
<keyword evidence="2" id="KW-1133">Transmembrane helix</keyword>
<evidence type="ECO:0000313" key="3">
    <source>
        <dbReference type="EMBL" id="QCC44447.1"/>
    </source>
</evidence>
<feature type="transmembrane region" description="Helical" evidence="2">
    <location>
        <begin position="125"/>
        <end position="151"/>
    </location>
</feature>
<protein>
    <submittedName>
        <fullName evidence="3">Uncharacterized protein</fullName>
    </submittedName>
</protein>
<dbReference type="EMBL" id="VRYN01000002">
    <property type="protein sequence ID" value="TYO76505.1"/>
    <property type="molecule type" value="Genomic_DNA"/>
</dbReference>
<proteinExistence type="predicted"/>
<evidence type="ECO:0000313" key="4">
    <source>
        <dbReference type="EMBL" id="TYO76505.1"/>
    </source>
</evidence>
<evidence type="ECO:0000256" key="1">
    <source>
        <dbReference type="SAM" id="MobiDB-lite"/>
    </source>
</evidence>
<dbReference type="AlphaFoldDB" id="A0A4D6GWA3"/>
<dbReference type="GeneID" id="68693545"/>
<organism evidence="3 5">
    <name type="scientific">Halobacterium salinarum (strain ATCC 33171 / DSM 3754 / JCM 8978 / NBRC 102687 / NCIMB 764 / 91-R6)</name>
    <dbReference type="NCBI Taxonomy" id="2597657"/>
    <lineage>
        <taxon>Archaea</taxon>
        <taxon>Methanobacteriati</taxon>
        <taxon>Methanobacteriota</taxon>
        <taxon>Stenosarchaea group</taxon>
        <taxon>Halobacteria</taxon>
        <taxon>Halobacteriales</taxon>
        <taxon>Halobacteriaceae</taxon>
        <taxon>Halobacterium</taxon>
    </lineage>
</organism>
<dbReference type="EMBL" id="CP038631">
    <property type="protein sequence ID" value="QCC44447.1"/>
    <property type="molecule type" value="Genomic_DNA"/>
</dbReference>
<reference evidence="3 5" key="1">
    <citation type="journal article" date="2019" name="Microbiol. Resour. Announc.">
        <title>The Genome Sequence of the Halobacterium salinarum Type Strain Is Closely Related to That of Laboratory Strains NRC-1 and R1.</title>
        <authorList>
            <person name="Pfeiffer F."/>
            <person name="Marchfelder A."/>
            <person name="Habermann B."/>
            <person name="Dyall-Smith M.L."/>
        </authorList>
    </citation>
    <scope>NUCLEOTIDE SEQUENCE [LARGE SCALE GENOMIC DNA]</scope>
    <source>
        <strain evidence="3">91-R6</strain>
        <strain evidence="5">ATCC 33171 / DSM 3754 / JCM 8978 / NBRC 102687 / NCIMB 764 / 91-R6</strain>
    </source>
</reference>
<reference evidence="3" key="3">
    <citation type="journal article" name="MicrobiologyOpen">
        <title>Whole-genome comparison between the type strain of Halobacterium salinarum (DSM 3754(T)) and the laboratory strains R1 and NRC-1.</title>
        <authorList>
            <person name="Pfeiffer F."/>
            <person name="Losensky G."/>
            <person name="Marchfelder A."/>
            <person name="Habermann B."/>
            <person name="Dyall-Smith M."/>
        </authorList>
    </citation>
    <scope>NUCLEOTIDE SEQUENCE</scope>
    <source>
        <strain evidence="3">91-R6</strain>
    </source>
</reference>
<dbReference type="Proteomes" id="UP000323075">
    <property type="component" value="Unassembled WGS sequence"/>
</dbReference>
<dbReference type="RefSeq" id="WP_010902460.1">
    <property type="nucleotide sequence ID" value="NZ_VRYN01000002.1"/>
</dbReference>
<sequence>MSRSDETATEPATEPAADDTDRWRCEDCGAVQRTPEPPCERCWGTTLSPLTDAPDDGARGTQALLGHSPPPQDATTDTPPRLAHVTATSTRTAVVAGGGALCLGGLATVVSGTPVLASIPLLALLLWAGTVVAAGIAVLGVAIAATAFAAARMRATDGA</sequence>